<evidence type="ECO:0000313" key="3">
    <source>
        <dbReference type="Proteomes" id="UP001139263"/>
    </source>
</evidence>
<gene>
    <name evidence="2" type="ORF">MM817_02193</name>
</gene>
<accession>A0A9X1V8V9</accession>
<name>A0A9X1V8V9_9BACL</name>
<organism evidence="2 3">
    <name type="scientific">Sulfoacidibacillus ferrooxidans</name>
    <dbReference type="NCBI Taxonomy" id="2005001"/>
    <lineage>
        <taxon>Bacteria</taxon>
        <taxon>Bacillati</taxon>
        <taxon>Bacillota</taxon>
        <taxon>Bacilli</taxon>
        <taxon>Bacillales</taxon>
        <taxon>Alicyclobacillaceae</taxon>
        <taxon>Sulfoacidibacillus</taxon>
    </lineage>
</organism>
<sequence>MAEGHKSLSQTSIKREAEELLRKTAHCNEDPFVAISHSVREKGSAHKLSPRLLEDDDER</sequence>
<dbReference type="EMBL" id="JALBUF010000007">
    <property type="protein sequence ID" value="MCI0183901.1"/>
    <property type="molecule type" value="Genomic_DNA"/>
</dbReference>
<evidence type="ECO:0000313" key="2">
    <source>
        <dbReference type="EMBL" id="MCI0183901.1"/>
    </source>
</evidence>
<evidence type="ECO:0000256" key="1">
    <source>
        <dbReference type="SAM" id="MobiDB-lite"/>
    </source>
</evidence>
<proteinExistence type="predicted"/>
<dbReference type="RefSeq" id="WP_241714851.1">
    <property type="nucleotide sequence ID" value="NZ_JALBUF010000007.1"/>
</dbReference>
<feature type="region of interest" description="Disordered" evidence="1">
    <location>
        <begin position="38"/>
        <end position="59"/>
    </location>
</feature>
<keyword evidence="3" id="KW-1185">Reference proteome</keyword>
<dbReference type="Proteomes" id="UP001139263">
    <property type="component" value="Unassembled WGS sequence"/>
</dbReference>
<dbReference type="AlphaFoldDB" id="A0A9X1V8V9"/>
<reference evidence="2" key="1">
    <citation type="submission" date="2022-03" db="EMBL/GenBank/DDBJ databases">
        <title>Draft Genome Sequence of Firmicute Strain S0AB, a Heterotrophic Iron/Sulfur-Oxidizing Extreme Acidophile.</title>
        <authorList>
            <person name="Vergara E."/>
            <person name="Pakostova E."/>
            <person name="Johnson D.B."/>
            <person name="Holmes D.S."/>
        </authorList>
    </citation>
    <scope>NUCLEOTIDE SEQUENCE</scope>
    <source>
        <strain evidence="2">S0AB</strain>
    </source>
</reference>
<comment type="caution">
    <text evidence="2">The sequence shown here is derived from an EMBL/GenBank/DDBJ whole genome shotgun (WGS) entry which is preliminary data.</text>
</comment>
<protein>
    <submittedName>
        <fullName evidence="2">Uncharacterized protein</fullName>
    </submittedName>
</protein>